<accession>A0A1H9QA88</accession>
<dbReference type="Proteomes" id="UP000198571">
    <property type="component" value="Unassembled WGS sequence"/>
</dbReference>
<dbReference type="InterPro" id="IPR052356">
    <property type="entry name" value="Thiol_S-MT"/>
</dbReference>
<dbReference type="EMBL" id="FOGT01000002">
    <property type="protein sequence ID" value="SER57364.1"/>
    <property type="molecule type" value="Genomic_DNA"/>
</dbReference>
<keyword evidence="2" id="KW-0808">Transferase</keyword>
<dbReference type="AlphaFoldDB" id="A0A1H9QA88"/>
<organism evidence="2 3">
    <name type="scientific">Salipaludibacillus aurantiacus</name>
    <dbReference type="NCBI Taxonomy" id="1601833"/>
    <lineage>
        <taxon>Bacteria</taxon>
        <taxon>Bacillati</taxon>
        <taxon>Bacillota</taxon>
        <taxon>Bacilli</taxon>
        <taxon>Bacillales</taxon>
        <taxon>Bacillaceae</taxon>
    </lineage>
</organism>
<proteinExistence type="predicted"/>
<dbReference type="GO" id="GO:0008757">
    <property type="term" value="F:S-adenosylmethionine-dependent methyltransferase activity"/>
    <property type="evidence" value="ECO:0007669"/>
    <property type="project" value="InterPro"/>
</dbReference>
<dbReference type="PANTHER" id="PTHR45036:SF1">
    <property type="entry name" value="METHYLTRANSFERASE LIKE 7A"/>
    <property type="match status" value="1"/>
</dbReference>
<dbReference type="GO" id="GO:0032259">
    <property type="term" value="P:methylation"/>
    <property type="evidence" value="ECO:0007669"/>
    <property type="project" value="UniProtKB-KW"/>
</dbReference>
<protein>
    <submittedName>
        <fullName evidence="2">Methyltransferase domain-containing protein</fullName>
    </submittedName>
</protein>
<dbReference type="SUPFAM" id="SSF53335">
    <property type="entry name" value="S-adenosyl-L-methionine-dependent methyltransferases"/>
    <property type="match status" value="1"/>
</dbReference>
<keyword evidence="3" id="KW-1185">Reference proteome</keyword>
<dbReference type="InterPro" id="IPR029063">
    <property type="entry name" value="SAM-dependent_MTases_sf"/>
</dbReference>
<dbReference type="InterPro" id="IPR013216">
    <property type="entry name" value="Methyltransf_11"/>
</dbReference>
<dbReference type="STRING" id="1601833.SAMN05518684_102110"/>
<dbReference type="OrthoDB" id="9772751at2"/>
<evidence type="ECO:0000259" key="1">
    <source>
        <dbReference type="Pfam" id="PF08241"/>
    </source>
</evidence>
<dbReference type="RefSeq" id="WP_093047447.1">
    <property type="nucleotide sequence ID" value="NZ_FOGT01000002.1"/>
</dbReference>
<name>A0A1H9QA88_9BACI</name>
<evidence type="ECO:0000313" key="3">
    <source>
        <dbReference type="Proteomes" id="UP000198571"/>
    </source>
</evidence>
<keyword evidence="2" id="KW-0489">Methyltransferase</keyword>
<reference evidence="3" key="1">
    <citation type="submission" date="2016-10" db="EMBL/GenBank/DDBJ databases">
        <authorList>
            <person name="Varghese N."/>
            <person name="Submissions S."/>
        </authorList>
    </citation>
    <scope>NUCLEOTIDE SEQUENCE [LARGE SCALE GENOMIC DNA]</scope>
    <source>
        <strain evidence="3">S9</strain>
    </source>
</reference>
<dbReference type="Gene3D" id="3.40.50.150">
    <property type="entry name" value="Vaccinia Virus protein VP39"/>
    <property type="match status" value="1"/>
</dbReference>
<gene>
    <name evidence="2" type="ORF">SAMN05518684_102110</name>
</gene>
<evidence type="ECO:0000313" key="2">
    <source>
        <dbReference type="EMBL" id="SER57364.1"/>
    </source>
</evidence>
<sequence length="195" mass="21928">MGKVIPEIYDALMAPLERIKFRSIRQFLIQKAEGKVLEIGSGTGLNFPYYTKAEAVTAVEPNPVMLRKSIKRIKAAQVPIEAIQADAQKLPFSDDSFDMIVGTLVFCTIPHPDIALKELRRVLKAHGTLLVFEHVRLDQPTAAKMQKWVTPVWKRMCDGCHLDRNTLANIKNSGMTIEQVHKYNSGLFLAIQAKN</sequence>
<dbReference type="Pfam" id="PF08241">
    <property type="entry name" value="Methyltransf_11"/>
    <property type="match status" value="1"/>
</dbReference>
<dbReference type="PANTHER" id="PTHR45036">
    <property type="entry name" value="METHYLTRANSFERASE LIKE 7B"/>
    <property type="match status" value="1"/>
</dbReference>
<feature type="domain" description="Methyltransferase type 11" evidence="1">
    <location>
        <begin position="37"/>
        <end position="130"/>
    </location>
</feature>
<dbReference type="CDD" id="cd02440">
    <property type="entry name" value="AdoMet_MTases"/>
    <property type="match status" value="1"/>
</dbReference>